<dbReference type="SUPFAM" id="SSF46785">
    <property type="entry name" value="Winged helix' DNA-binding domain"/>
    <property type="match status" value="1"/>
</dbReference>
<dbReference type="PANTHER" id="PTHR33154">
    <property type="entry name" value="TRANSCRIPTIONAL REGULATOR, ARSR FAMILY"/>
    <property type="match status" value="1"/>
</dbReference>
<evidence type="ECO:0000256" key="1">
    <source>
        <dbReference type="ARBA" id="ARBA00023015"/>
    </source>
</evidence>
<dbReference type="Gene3D" id="1.10.10.10">
    <property type="entry name" value="Winged helix-like DNA-binding domain superfamily/Winged helix DNA-binding domain"/>
    <property type="match status" value="1"/>
</dbReference>
<keyword evidence="6" id="KW-1185">Reference proteome</keyword>
<keyword evidence="3" id="KW-0804">Transcription</keyword>
<protein>
    <submittedName>
        <fullName evidence="5">ArsR/SmtB family transcription factor</fullName>
    </submittedName>
</protein>
<keyword evidence="2" id="KW-0238">DNA-binding</keyword>
<keyword evidence="1" id="KW-0805">Transcription regulation</keyword>
<comment type="caution">
    <text evidence="5">The sequence shown here is derived from an EMBL/GenBank/DDBJ whole genome shotgun (WGS) entry which is preliminary data.</text>
</comment>
<name>A0ABW4JXM6_9HYPH</name>
<evidence type="ECO:0000313" key="5">
    <source>
        <dbReference type="EMBL" id="MFD1696019.1"/>
    </source>
</evidence>
<dbReference type="Proteomes" id="UP001597327">
    <property type="component" value="Unassembled WGS sequence"/>
</dbReference>
<dbReference type="RefSeq" id="WP_149894024.1">
    <property type="nucleotide sequence ID" value="NZ_JBHUFA010000003.1"/>
</dbReference>
<evidence type="ECO:0000256" key="2">
    <source>
        <dbReference type="ARBA" id="ARBA00023125"/>
    </source>
</evidence>
<evidence type="ECO:0000313" key="6">
    <source>
        <dbReference type="Proteomes" id="UP001597327"/>
    </source>
</evidence>
<dbReference type="CDD" id="cd00090">
    <property type="entry name" value="HTH_ARSR"/>
    <property type="match status" value="1"/>
</dbReference>
<dbReference type="PRINTS" id="PR00778">
    <property type="entry name" value="HTHARSR"/>
</dbReference>
<sequence length="119" mass="13046">MSETDGKTPEPGELTLHADAAARFLKGLANPQRLMILCRLIEGEMNVGELVAATGISQTSMSQHLARLKEEGIVSARREHRVLFYRISHDGASAIMDLLHRTFCEVPPVEASGGQPRPR</sequence>
<dbReference type="EMBL" id="JBHUFA010000003">
    <property type="protein sequence ID" value="MFD1696019.1"/>
    <property type="molecule type" value="Genomic_DNA"/>
</dbReference>
<organism evidence="5 6">
    <name type="scientific">Roseibium aestuarii</name>
    <dbReference type="NCBI Taxonomy" id="2600299"/>
    <lineage>
        <taxon>Bacteria</taxon>
        <taxon>Pseudomonadati</taxon>
        <taxon>Pseudomonadota</taxon>
        <taxon>Alphaproteobacteria</taxon>
        <taxon>Hyphomicrobiales</taxon>
        <taxon>Stappiaceae</taxon>
        <taxon>Roseibium</taxon>
    </lineage>
</organism>
<dbReference type="Pfam" id="PF01022">
    <property type="entry name" value="HTH_5"/>
    <property type="match status" value="1"/>
</dbReference>
<reference evidence="6" key="1">
    <citation type="journal article" date="2019" name="Int. J. Syst. Evol. Microbiol.">
        <title>The Global Catalogue of Microorganisms (GCM) 10K type strain sequencing project: providing services to taxonomists for standard genome sequencing and annotation.</title>
        <authorList>
            <consortium name="The Broad Institute Genomics Platform"/>
            <consortium name="The Broad Institute Genome Sequencing Center for Infectious Disease"/>
            <person name="Wu L."/>
            <person name="Ma J."/>
        </authorList>
    </citation>
    <scope>NUCLEOTIDE SEQUENCE [LARGE SCALE GENOMIC DNA]</scope>
    <source>
        <strain evidence="6">JCM 3369</strain>
    </source>
</reference>
<dbReference type="PANTHER" id="PTHR33154:SF28">
    <property type="entry name" value="HTH-TYPE TRANSCRIPTIONAL REGULATOR YGAV-RELATED"/>
    <property type="match status" value="1"/>
</dbReference>
<dbReference type="InterPro" id="IPR001845">
    <property type="entry name" value="HTH_ArsR_DNA-bd_dom"/>
</dbReference>
<dbReference type="InterPro" id="IPR036388">
    <property type="entry name" value="WH-like_DNA-bd_sf"/>
</dbReference>
<gene>
    <name evidence="5" type="ORF">ACFSC7_10880</name>
</gene>
<evidence type="ECO:0000259" key="4">
    <source>
        <dbReference type="PROSITE" id="PS50987"/>
    </source>
</evidence>
<dbReference type="InterPro" id="IPR051081">
    <property type="entry name" value="HTH_MetalResp_TranReg"/>
</dbReference>
<evidence type="ECO:0000256" key="3">
    <source>
        <dbReference type="ARBA" id="ARBA00023163"/>
    </source>
</evidence>
<proteinExistence type="predicted"/>
<feature type="domain" description="HTH arsR-type" evidence="4">
    <location>
        <begin position="13"/>
        <end position="110"/>
    </location>
</feature>
<dbReference type="InterPro" id="IPR036390">
    <property type="entry name" value="WH_DNA-bd_sf"/>
</dbReference>
<dbReference type="PROSITE" id="PS50987">
    <property type="entry name" value="HTH_ARSR_2"/>
    <property type="match status" value="1"/>
</dbReference>
<dbReference type="SMART" id="SM00418">
    <property type="entry name" value="HTH_ARSR"/>
    <property type="match status" value="1"/>
</dbReference>
<accession>A0ABW4JXM6</accession>
<dbReference type="NCBIfam" id="NF033788">
    <property type="entry name" value="HTH_metalloreg"/>
    <property type="match status" value="1"/>
</dbReference>
<dbReference type="InterPro" id="IPR011991">
    <property type="entry name" value="ArsR-like_HTH"/>
</dbReference>